<organism evidence="2 3">
    <name type="scientific">Candidatus Kuenenbacteria bacterium HGW-Kuenenbacteria-1</name>
    <dbReference type="NCBI Taxonomy" id="2013812"/>
    <lineage>
        <taxon>Bacteria</taxon>
        <taxon>Candidatus Kueneniibacteriota</taxon>
    </lineage>
</organism>
<dbReference type="PANTHER" id="PTHR43449:SF1">
    <property type="entry name" value="POLYMERASE BETA NUCLEOTIDYLTRANSFERASE DOMAIN-CONTAINING PROTEIN"/>
    <property type="match status" value="1"/>
</dbReference>
<accession>A0A2N1UNY5</accession>
<dbReference type="Pfam" id="PF01909">
    <property type="entry name" value="NTP_transf_2"/>
    <property type="match status" value="1"/>
</dbReference>
<dbReference type="CDD" id="cd05403">
    <property type="entry name" value="NT_KNTase_like"/>
    <property type="match status" value="1"/>
</dbReference>
<dbReference type="Proteomes" id="UP000233414">
    <property type="component" value="Unassembled WGS sequence"/>
</dbReference>
<dbReference type="PANTHER" id="PTHR43449">
    <property type="entry name" value="NUCLEOTIDYLTRANSFERASE"/>
    <property type="match status" value="1"/>
</dbReference>
<evidence type="ECO:0000313" key="3">
    <source>
        <dbReference type="Proteomes" id="UP000233414"/>
    </source>
</evidence>
<dbReference type="GO" id="GO:0016779">
    <property type="term" value="F:nucleotidyltransferase activity"/>
    <property type="evidence" value="ECO:0007669"/>
    <property type="project" value="InterPro"/>
</dbReference>
<protein>
    <recommendedName>
        <fullName evidence="1">Polymerase nucleotidyl transferase domain-containing protein</fullName>
    </recommendedName>
</protein>
<evidence type="ECO:0000313" key="2">
    <source>
        <dbReference type="EMBL" id="PKL72574.1"/>
    </source>
</evidence>
<dbReference type="SUPFAM" id="SSF81301">
    <property type="entry name" value="Nucleotidyltransferase"/>
    <property type="match status" value="1"/>
</dbReference>
<dbReference type="EMBL" id="PGYQ01000002">
    <property type="protein sequence ID" value="PKL72574.1"/>
    <property type="molecule type" value="Genomic_DNA"/>
</dbReference>
<name>A0A2N1UNY5_9BACT</name>
<gene>
    <name evidence="2" type="ORF">CVV26_01000</name>
</gene>
<sequence length="104" mass="12380">MTKQKLQKNLKQIIKDLEPYKSEKIILYGSCAKGDFKKNSDIDLFIIKKTKKNFFDRLDDVNKLINHKTPIDILVFTPKEIKKRLALEDFFFKEIIQKGKIIYE</sequence>
<proteinExistence type="predicted"/>
<reference evidence="2 3" key="1">
    <citation type="journal article" date="2017" name="ISME J.">
        <title>Potential for microbial H2 and metal transformations associated with novel bacteria and archaea in deep terrestrial subsurface sediments.</title>
        <authorList>
            <person name="Hernsdorf A.W."/>
            <person name="Amano Y."/>
            <person name="Miyakawa K."/>
            <person name="Ise K."/>
            <person name="Suzuki Y."/>
            <person name="Anantharaman K."/>
            <person name="Probst A."/>
            <person name="Burstein D."/>
            <person name="Thomas B.C."/>
            <person name="Banfield J.F."/>
        </authorList>
    </citation>
    <scope>NUCLEOTIDE SEQUENCE [LARGE SCALE GENOMIC DNA]</scope>
    <source>
        <strain evidence="2">HGW-Kuenenbacteria-1</strain>
    </source>
</reference>
<evidence type="ECO:0000259" key="1">
    <source>
        <dbReference type="Pfam" id="PF01909"/>
    </source>
</evidence>
<feature type="domain" description="Polymerase nucleotidyl transferase" evidence="1">
    <location>
        <begin position="8"/>
        <end position="96"/>
    </location>
</feature>
<dbReference type="InterPro" id="IPR043519">
    <property type="entry name" value="NT_sf"/>
</dbReference>
<dbReference type="InterPro" id="IPR002934">
    <property type="entry name" value="Polymerase_NTP_transf_dom"/>
</dbReference>
<dbReference type="AlphaFoldDB" id="A0A2N1UNY5"/>
<comment type="caution">
    <text evidence="2">The sequence shown here is derived from an EMBL/GenBank/DDBJ whole genome shotgun (WGS) entry which is preliminary data.</text>
</comment>
<dbReference type="Gene3D" id="3.30.460.10">
    <property type="entry name" value="Beta Polymerase, domain 2"/>
    <property type="match status" value="1"/>
</dbReference>